<reference evidence="1 2" key="1">
    <citation type="journal article" name="Sci. Rep.">
        <title>Telomere-to-telomere assembled and centromere annotated genomes of the two main subspecies of the button mushroom Agaricus bisporus reveal especially polymorphic chromosome ends.</title>
        <authorList>
            <person name="Sonnenberg A.S.M."/>
            <person name="Sedaghat-Telgerd N."/>
            <person name="Lavrijssen B."/>
            <person name="Ohm R.A."/>
            <person name="Hendrickx P.M."/>
            <person name="Scholtmeijer K."/>
            <person name="Baars J.J.P."/>
            <person name="van Peer A."/>
        </authorList>
    </citation>
    <scope>NUCLEOTIDE SEQUENCE [LARGE SCALE GENOMIC DNA]</scope>
    <source>
        <strain evidence="1 2">H119_p4</strain>
    </source>
</reference>
<evidence type="ECO:0000313" key="1">
    <source>
        <dbReference type="EMBL" id="KAF7778421.1"/>
    </source>
</evidence>
<protein>
    <submittedName>
        <fullName evidence="1">Uncharacterized protein</fullName>
    </submittedName>
</protein>
<organism evidence="1 2">
    <name type="scientific">Agaricus bisporus var. burnettii</name>
    <dbReference type="NCBI Taxonomy" id="192524"/>
    <lineage>
        <taxon>Eukaryota</taxon>
        <taxon>Fungi</taxon>
        <taxon>Dikarya</taxon>
        <taxon>Basidiomycota</taxon>
        <taxon>Agaricomycotina</taxon>
        <taxon>Agaricomycetes</taxon>
        <taxon>Agaricomycetidae</taxon>
        <taxon>Agaricales</taxon>
        <taxon>Agaricineae</taxon>
        <taxon>Agaricaceae</taxon>
        <taxon>Agaricus</taxon>
    </lineage>
</organism>
<dbReference type="EMBL" id="JABXXO010000004">
    <property type="protein sequence ID" value="KAF7778421.1"/>
    <property type="molecule type" value="Genomic_DNA"/>
</dbReference>
<dbReference type="Proteomes" id="UP000629468">
    <property type="component" value="Unassembled WGS sequence"/>
</dbReference>
<comment type="caution">
    <text evidence="1">The sequence shown here is derived from an EMBL/GenBank/DDBJ whole genome shotgun (WGS) entry which is preliminary data.</text>
</comment>
<name>A0A8H7F5V5_AGABI</name>
<accession>A0A8H7F5V5</accession>
<dbReference type="AlphaFoldDB" id="A0A8H7F5V5"/>
<gene>
    <name evidence="1" type="ORF">Agabi119p4_2766</name>
</gene>
<proteinExistence type="predicted"/>
<evidence type="ECO:0000313" key="2">
    <source>
        <dbReference type="Proteomes" id="UP000629468"/>
    </source>
</evidence>
<sequence>MHSSLSHCLPSLRSRRLSPSNHLYTVQALRPLPYELMTPTQQQRQTQGMFNQAHDFTVMGTFIESNVIHNNVTSNQFMKEFLEKTIPGAEFDSSERDPPPRCHPKTRLAILDQCLYFIRNCDGKLFQVSELK</sequence>